<dbReference type="Gene3D" id="2.60.40.4120">
    <property type="match status" value="1"/>
</dbReference>
<organism evidence="2 3">
    <name type="scientific">Parabacteroides faecis</name>
    <dbReference type="NCBI Taxonomy" id="1217282"/>
    <lineage>
        <taxon>Bacteria</taxon>
        <taxon>Pseudomonadati</taxon>
        <taxon>Bacteroidota</taxon>
        <taxon>Bacteroidia</taxon>
        <taxon>Bacteroidales</taxon>
        <taxon>Tannerellaceae</taxon>
        <taxon>Parabacteroides</taxon>
    </lineage>
</organism>
<dbReference type="InterPro" id="IPR054460">
    <property type="entry name" value="DUF5018-rel"/>
</dbReference>
<gene>
    <name evidence="2" type="ORF">GGQ57_000537</name>
</gene>
<evidence type="ECO:0000313" key="2">
    <source>
        <dbReference type="EMBL" id="MBB4620663.1"/>
    </source>
</evidence>
<proteinExistence type="predicted"/>
<dbReference type="PROSITE" id="PS51257">
    <property type="entry name" value="PROKAR_LIPOPROTEIN"/>
    <property type="match status" value="1"/>
</dbReference>
<name>A0ABR6KH57_9BACT</name>
<evidence type="ECO:0000313" key="3">
    <source>
        <dbReference type="Proteomes" id="UP000533637"/>
    </source>
</evidence>
<protein>
    <recommendedName>
        <fullName evidence="1">DUF5018 domain-containing protein</fullName>
    </recommendedName>
</protein>
<keyword evidence="3" id="KW-1185">Reference proteome</keyword>
<dbReference type="Pfam" id="PF22243">
    <property type="entry name" value="DUF5018-rel"/>
    <property type="match status" value="1"/>
</dbReference>
<feature type="domain" description="DUF5018" evidence="1">
    <location>
        <begin position="195"/>
        <end position="223"/>
    </location>
</feature>
<dbReference type="RefSeq" id="WP_183668794.1">
    <property type="nucleotide sequence ID" value="NZ_BMPB01000004.1"/>
</dbReference>
<dbReference type="Proteomes" id="UP000533637">
    <property type="component" value="Unassembled WGS sequence"/>
</dbReference>
<evidence type="ECO:0000259" key="1">
    <source>
        <dbReference type="Pfam" id="PF22243"/>
    </source>
</evidence>
<sequence>MKLKNILIAAVCCLTALSGCQSGLVYDEVPESIYTNVNLGSGLAKVRVRELFTNKIWQVNHNDGKGQWLENWLAQTLISESFQNGIDYTNNTGSDVTIMGKVLKTGETMFVQNTLEVVDDSSAPDGKKYIIHVFSPANVMYTTPNKGHLFVASAFDGDNLHPVFVEEVETGKYRSAIVPVRQDALVIELILEDMYACRVEPVNGAPTLGAPGDFTKPHQYMVINTTFRPEGVPETRRLYEIQVQLLK</sequence>
<comment type="caution">
    <text evidence="2">The sequence shown here is derived from an EMBL/GenBank/DDBJ whole genome shotgun (WGS) entry which is preliminary data.</text>
</comment>
<dbReference type="EMBL" id="JACHOC010000001">
    <property type="protein sequence ID" value="MBB4620663.1"/>
    <property type="molecule type" value="Genomic_DNA"/>
</dbReference>
<accession>A0ABR6KH57</accession>
<reference evidence="2 3" key="1">
    <citation type="submission" date="2020-08" db="EMBL/GenBank/DDBJ databases">
        <title>Genomic Encyclopedia of Type Strains, Phase IV (KMG-IV): sequencing the most valuable type-strain genomes for metagenomic binning, comparative biology and taxonomic classification.</title>
        <authorList>
            <person name="Goeker M."/>
        </authorList>
    </citation>
    <scope>NUCLEOTIDE SEQUENCE [LARGE SCALE GENOMIC DNA]</scope>
    <source>
        <strain evidence="2 3">DSM 102983</strain>
    </source>
</reference>